<evidence type="ECO:0000313" key="1">
    <source>
        <dbReference type="EMBL" id="GGS14052.1"/>
    </source>
</evidence>
<name>A0A918G1I3_9PSEU</name>
<proteinExistence type="predicted"/>
<evidence type="ECO:0000313" key="2">
    <source>
        <dbReference type="Proteomes" id="UP000660680"/>
    </source>
</evidence>
<reference evidence="1" key="2">
    <citation type="submission" date="2020-09" db="EMBL/GenBank/DDBJ databases">
        <authorList>
            <person name="Sun Q."/>
            <person name="Ohkuma M."/>
        </authorList>
    </citation>
    <scope>NUCLEOTIDE SEQUENCE</scope>
    <source>
        <strain evidence="1">JCM 3276</strain>
    </source>
</reference>
<organism evidence="1 2">
    <name type="scientific">Actinokineospora fastidiosa</name>
    <dbReference type="NCBI Taxonomy" id="1816"/>
    <lineage>
        <taxon>Bacteria</taxon>
        <taxon>Bacillati</taxon>
        <taxon>Actinomycetota</taxon>
        <taxon>Actinomycetes</taxon>
        <taxon>Pseudonocardiales</taxon>
        <taxon>Pseudonocardiaceae</taxon>
        <taxon>Actinokineospora</taxon>
    </lineage>
</organism>
<dbReference type="RefSeq" id="WP_189208413.1">
    <property type="nucleotide sequence ID" value="NZ_BMRB01000001.1"/>
</dbReference>
<dbReference type="AlphaFoldDB" id="A0A918G1I3"/>
<reference evidence="1" key="1">
    <citation type="journal article" date="2014" name="Int. J. Syst. Evol. Microbiol.">
        <title>Complete genome sequence of Corynebacterium casei LMG S-19264T (=DSM 44701T), isolated from a smear-ripened cheese.</title>
        <authorList>
            <consortium name="US DOE Joint Genome Institute (JGI-PGF)"/>
            <person name="Walter F."/>
            <person name="Albersmeier A."/>
            <person name="Kalinowski J."/>
            <person name="Ruckert C."/>
        </authorList>
    </citation>
    <scope>NUCLEOTIDE SEQUENCE</scope>
    <source>
        <strain evidence="1">JCM 3276</strain>
    </source>
</reference>
<dbReference type="EMBL" id="BMRB01000001">
    <property type="protein sequence ID" value="GGS14052.1"/>
    <property type="molecule type" value="Genomic_DNA"/>
</dbReference>
<protein>
    <submittedName>
        <fullName evidence="1">Nucleotidyltransferase</fullName>
    </submittedName>
</protein>
<sequence>MTTILLTVIGSRAYGLVGPESDVDLRGVFVAPTTAFWRFAKPPTSVEGPEPERLDWEVEHFCALALKSNPTVLEVLASPLIRVCTPVGAELRALLPAFLCRQAAATFTHTCRRQLDRALAPERPKHKQIMHVIRLGQTALRLLRTGELSIAAQDRAALLAVRDGETPLAESVAWAERVLADLAAAVPDSPLPETPDTARVQDWLISVRRRFLDDADPA</sequence>
<dbReference type="Proteomes" id="UP000660680">
    <property type="component" value="Unassembled WGS sequence"/>
</dbReference>
<comment type="caution">
    <text evidence="1">The sequence shown here is derived from an EMBL/GenBank/DDBJ whole genome shotgun (WGS) entry which is preliminary data.</text>
</comment>
<gene>
    <name evidence="1" type="ORF">GCM10010171_02380</name>
</gene>
<dbReference type="InterPro" id="IPR018775">
    <property type="entry name" value="RlaP"/>
</dbReference>
<keyword evidence="2" id="KW-1185">Reference proteome</keyword>
<dbReference type="PANTHER" id="PTHR34817:SF2">
    <property type="entry name" value="NUCLEOTIDYLTRANSFERASE"/>
    <property type="match status" value="1"/>
</dbReference>
<accession>A0A918G1I3</accession>
<dbReference type="Pfam" id="PF10127">
    <property type="entry name" value="RlaP"/>
    <property type="match status" value="1"/>
</dbReference>
<dbReference type="PANTHER" id="PTHR34817">
    <property type="entry name" value="NUCLEOTIDYLTRANSFERASE"/>
    <property type="match status" value="1"/>
</dbReference>